<comment type="caution">
    <text evidence="2">The sequence shown here is derived from an EMBL/GenBank/DDBJ whole genome shotgun (WGS) entry which is preliminary data.</text>
</comment>
<feature type="region of interest" description="Disordered" evidence="1">
    <location>
        <begin position="179"/>
        <end position="201"/>
    </location>
</feature>
<accession>A0A699KT30</accession>
<evidence type="ECO:0000256" key="1">
    <source>
        <dbReference type="SAM" id="MobiDB-lite"/>
    </source>
</evidence>
<sequence length="391" mass="44944">MLLLPLWTVEKCNMRLDINIKPKEATFQVVLDALALTPFYQTFLITAEVPAIYIQTFKDLLLEHDILSFIIDLGHSRDIIYLPDIENKEAKKTNKISYPRFTKIIIDYFMSKDQSISRRNKMFWHIARDVTMFTSMICISKHEDTQIYGTILPKELTNQAMLESKVYKTYYAFASGEKSPKPKYVRKKTHSDTSPKQKPVQATKCTRLKTKAKVAKSDKKKQLAKMPKAKGYVLSKGFMMSNISKRLVQMKELWRRNEDDESNSVDKSDDYEFIDDEKIHDEENINDEEMMDEEEDGVTKELYKDVNVNLGNEDTKMIDADQADNEIASLLNTIVHHATAVPEITSSFTKIIPLTPSFFNLVPHQATPTLTPTTSEATTSFLSLLDFSFVS</sequence>
<reference evidence="2" key="1">
    <citation type="journal article" date="2019" name="Sci. Rep.">
        <title>Draft genome of Tanacetum cinerariifolium, the natural source of mosquito coil.</title>
        <authorList>
            <person name="Yamashiro T."/>
            <person name="Shiraishi A."/>
            <person name="Satake H."/>
            <person name="Nakayama K."/>
        </authorList>
    </citation>
    <scope>NUCLEOTIDE SEQUENCE</scope>
</reference>
<gene>
    <name evidence="2" type="ORF">Tci_681916</name>
</gene>
<proteinExistence type="predicted"/>
<organism evidence="2">
    <name type="scientific">Tanacetum cinerariifolium</name>
    <name type="common">Dalmatian daisy</name>
    <name type="synonym">Chrysanthemum cinerariifolium</name>
    <dbReference type="NCBI Taxonomy" id="118510"/>
    <lineage>
        <taxon>Eukaryota</taxon>
        <taxon>Viridiplantae</taxon>
        <taxon>Streptophyta</taxon>
        <taxon>Embryophyta</taxon>
        <taxon>Tracheophyta</taxon>
        <taxon>Spermatophyta</taxon>
        <taxon>Magnoliopsida</taxon>
        <taxon>eudicotyledons</taxon>
        <taxon>Gunneridae</taxon>
        <taxon>Pentapetalae</taxon>
        <taxon>asterids</taxon>
        <taxon>campanulids</taxon>
        <taxon>Asterales</taxon>
        <taxon>Asteraceae</taxon>
        <taxon>Asteroideae</taxon>
        <taxon>Anthemideae</taxon>
        <taxon>Anthemidinae</taxon>
        <taxon>Tanacetum</taxon>
    </lineage>
</organism>
<feature type="non-terminal residue" evidence="2">
    <location>
        <position position="391"/>
    </location>
</feature>
<dbReference type="EMBL" id="BKCJ010551823">
    <property type="protein sequence ID" value="GFB09945.1"/>
    <property type="molecule type" value="Genomic_DNA"/>
</dbReference>
<dbReference type="AlphaFoldDB" id="A0A699KT30"/>
<evidence type="ECO:0000313" key="2">
    <source>
        <dbReference type="EMBL" id="GFB09945.1"/>
    </source>
</evidence>
<name>A0A699KT30_TANCI</name>
<protein>
    <submittedName>
        <fullName evidence="2">Uncharacterized protein</fullName>
    </submittedName>
</protein>